<comment type="caution">
    <text evidence="1">The sequence shown here is derived from an EMBL/GenBank/DDBJ whole genome shotgun (WGS) entry which is preliminary data.</text>
</comment>
<proteinExistence type="predicted"/>
<sequence length="94" mass="10450">MRQADKVEHKLGDILFVEVGQNDYRAPRVTPEHGHEFRRGTCHDAELFGKRPHRAPQAPSRGGSNGVDCALGRSSVLAAVVHEPREQPRFPAPF</sequence>
<gene>
    <name evidence="1" type="ORF">ACFO9E_27340</name>
</gene>
<protein>
    <submittedName>
        <fullName evidence="1">Uncharacterized protein</fullName>
    </submittedName>
</protein>
<keyword evidence="2" id="KW-1185">Reference proteome</keyword>
<name>A0ABV9GAZ7_9ACTN</name>
<dbReference type="EMBL" id="JBHSFE010000023">
    <property type="protein sequence ID" value="MFC4611478.1"/>
    <property type="molecule type" value="Genomic_DNA"/>
</dbReference>
<reference evidence="2" key="1">
    <citation type="journal article" date="2019" name="Int. J. Syst. Evol. Microbiol.">
        <title>The Global Catalogue of Microorganisms (GCM) 10K type strain sequencing project: providing services to taxonomists for standard genome sequencing and annotation.</title>
        <authorList>
            <consortium name="The Broad Institute Genomics Platform"/>
            <consortium name="The Broad Institute Genome Sequencing Center for Infectious Disease"/>
            <person name="Wu L."/>
            <person name="Ma J."/>
        </authorList>
    </citation>
    <scope>NUCLEOTIDE SEQUENCE [LARGE SCALE GENOMIC DNA]</scope>
    <source>
        <strain evidence="2">CGMCC 4.7139</strain>
    </source>
</reference>
<evidence type="ECO:0000313" key="2">
    <source>
        <dbReference type="Proteomes" id="UP001595993"/>
    </source>
</evidence>
<evidence type="ECO:0000313" key="1">
    <source>
        <dbReference type="EMBL" id="MFC4611478.1"/>
    </source>
</evidence>
<dbReference type="Proteomes" id="UP001595993">
    <property type="component" value="Unassembled WGS sequence"/>
</dbReference>
<organism evidence="1 2">
    <name type="scientific">Streptomyces maoxianensis</name>
    <dbReference type="NCBI Taxonomy" id="1459942"/>
    <lineage>
        <taxon>Bacteria</taxon>
        <taxon>Bacillati</taxon>
        <taxon>Actinomycetota</taxon>
        <taxon>Actinomycetes</taxon>
        <taxon>Kitasatosporales</taxon>
        <taxon>Streptomycetaceae</taxon>
        <taxon>Streptomyces</taxon>
    </lineage>
</organism>
<dbReference type="RefSeq" id="WP_381200645.1">
    <property type="nucleotide sequence ID" value="NZ_JBHSFE010000023.1"/>
</dbReference>
<accession>A0ABV9GAZ7</accession>